<feature type="transmembrane region" description="Helical" evidence="9">
    <location>
        <begin position="26"/>
        <end position="48"/>
    </location>
</feature>
<evidence type="ECO:0000256" key="3">
    <source>
        <dbReference type="ARBA" id="ARBA00022475"/>
    </source>
</evidence>
<evidence type="ECO:0000313" key="11">
    <source>
        <dbReference type="EMBL" id="NMM43287.1"/>
    </source>
</evidence>
<evidence type="ECO:0000256" key="2">
    <source>
        <dbReference type="ARBA" id="ARBA00022448"/>
    </source>
</evidence>
<keyword evidence="2 9" id="KW-0813">Transport</keyword>
<dbReference type="Proteomes" id="UP000539372">
    <property type="component" value="Unassembled WGS sequence"/>
</dbReference>
<dbReference type="InterPro" id="IPR007387">
    <property type="entry name" value="TRAP_DctQ"/>
</dbReference>
<comment type="subcellular location">
    <subcellularLocation>
        <location evidence="1 9">Cell inner membrane</location>
        <topology evidence="1 9">Multi-pass membrane protein</topology>
    </subcellularLocation>
</comment>
<evidence type="ECO:0000256" key="1">
    <source>
        <dbReference type="ARBA" id="ARBA00004429"/>
    </source>
</evidence>
<feature type="transmembrane region" description="Helical" evidence="9">
    <location>
        <begin position="150"/>
        <end position="169"/>
    </location>
</feature>
<dbReference type="InterPro" id="IPR055348">
    <property type="entry name" value="DctQ"/>
</dbReference>
<dbReference type="PANTHER" id="PTHR35011">
    <property type="entry name" value="2,3-DIKETO-L-GULONATE TRAP TRANSPORTER SMALL PERMEASE PROTEIN YIAM"/>
    <property type="match status" value="1"/>
</dbReference>
<dbReference type="AlphaFoldDB" id="A0A7Y0DX91"/>
<keyword evidence="12" id="KW-1185">Reference proteome</keyword>
<dbReference type="RefSeq" id="WP_169623577.1">
    <property type="nucleotide sequence ID" value="NZ_JABBNT010000001.1"/>
</dbReference>
<protein>
    <recommendedName>
        <fullName evidence="9">TRAP transporter small permease protein</fullName>
    </recommendedName>
</protein>
<sequence>MAGHASILSDDSLISRIDRTFFKLETFLALIGGLAVFSLMLLAVASVGGRNFFNQPLPGYVDWIEQFMPLIAFVGVAYCQRLGGHIRMDIVVSRLKGRGLWAAEFVSTMLMLIIMILLVWGSWAHFERSFDFNAPLWSRDSSLDIRLPLWPAKLLAPFAFSILCVRLTLHAWGYGRAFLRGDAEPVAVPLVEDAATQAAHEAEAVSGFEEEISAAGTDKSNG</sequence>
<evidence type="ECO:0000256" key="9">
    <source>
        <dbReference type="RuleBase" id="RU369079"/>
    </source>
</evidence>
<evidence type="ECO:0000256" key="4">
    <source>
        <dbReference type="ARBA" id="ARBA00022519"/>
    </source>
</evidence>
<keyword evidence="5 9" id="KW-0812">Transmembrane</keyword>
<evidence type="ECO:0000256" key="6">
    <source>
        <dbReference type="ARBA" id="ARBA00022989"/>
    </source>
</evidence>
<comment type="subunit">
    <text evidence="9">The complex comprises the extracytoplasmic solute receptor protein and the two transmembrane proteins.</text>
</comment>
<comment type="similarity">
    <text evidence="8 9">Belongs to the TRAP transporter small permease family.</text>
</comment>
<dbReference type="Pfam" id="PF04290">
    <property type="entry name" value="DctQ"/>
    <property type="match status" value="1"/>
</dbReference>
<feature type="domain" description="Tripartite ATP-independent periplasmic transporters DctQ component" evidence="10">
    <location>
        <begin position="39"/>
        <end position="172"/>
    </location>
</feature>
<organism evidence="11 12">
    <name type="scientific">Pacificispira spongiicola</name>
    <dbReference type="NCBI Taxonomy" id="2729598"/>
    <lineage>
        <taxon>Bacteria</taxon>
        <taxon>Pseudomonadati</taxon>
        <taxon>Pseudomonadota</taxon>
        <taxon>Alphaproteobacteria</taxon>
        <taxon>Rhodospirillales</taxon>
        <taxon>Rhodospirillaceae</taxon>
        <taxon>Pacificispira</taxon>
    </lineage>
</organism>
<keyword evidence="3" id="KW-1003">Cell membrane</keyword>
<reference evidence="11 12" key="1">
    <citation type="submission" date="2020-04" db="EMBL/GenBank/DDBJ databases">
        <title>Rhodospirillaceae bacterium KN72 isolated from deep sea.</title>
        <authorList>
            <person name="Zhang D.-C."/>
        </authorList>
    </citation>
    <scope>NUCLEOTIDE SEQUENCE [LARGE SCALE GENOMIC DNA]</scope>
    <source>
        <strain evidence="11 12">KN72</strain>
    </source>
</reference>
<feature type="transmembrane region" description="Helical" evidence="9">
    <location>
        <begin position="100"/>
        <end position="123"/>
    </location>
</feature>
<evidence type="ECO:0000256" key="8">
    <source>
        <dbReference type="ARBA" id="ARBA00038436"/>
    </source>
</evidence>
<keyword evidence="4 9" id="KW-0997">Cell inner membrane</keyword>
<comment type="caution">
    <text evidence="11">The sequence shown here is derived from an EMBL/GenBank/DDBJ whole genome shotgun (WGS) entry which is preliminary data.</text>
</comment>
<feature type="transmembrane region" description="Helical" evidence="9">
    <location>
        <begin position="60"/>
        <end position="79"/>
    </location>
</feature>
<evidence type="ECO:0000256" key="5">
    <source>
        <dbReference type="ARBA" id="ARBA00022692"/>
    </source>
</evidence>
<evidence type="ECO:0000256" key="7">
    <source>
        <dbReference type="ARBA" id="ARBA00023136"/>
    </source>
</evidence>
<gene>
    <name evidence="11" type="ORF">HH303_02275</name>
</gene>
<dbReference type="GO" id="GO:0005886">
    <property type="term" value="C:plasma membrane"/>
    <property type="evidence" value="ECO:0007669"/>
    <property type="project" value="UniProtKB-SubCell"/>
</dbReference>
<name>A0A7Y0DX91_9PROT</name>
<accession>A0A7Y0DX91</accession>
<evidence type="ECO:0000259" key="10">
    <source>
        <dbReference type="Pfam" id="PF04290"/>
    </source>
</evidence>
<dbReference type="EMBL" id="JABBNT010000001">
    <property type="protein sequence ID" value="NMM43287.1"/>
    <property type="molecule type" value="Genomic_DNA"/>
</dbReference>
<keyword evidence="6 9" id="KW-1133">Transmembrane helix</keyword>
<dbReference type="GO" id="GO:0022857">
    <property type="term" value="F:transmembrane transporter activity"/>
    <property type="evidence" value="ECO:0007669"/>
    <property type="project" value="UniProtKB-UniRule"/>
</dbReference>
<evidence type="ECO:0000313" key="12">
    <source>
        <dbReference type="Proteomes" id="UP000539372"/>
    </source>
</evidence>
<proteinExistence type="inferred from homology"/>
<comment type="function">
    <text evidence="9">Part of the tripartite ATP-independent periplasmic (TRAP) transport system.</text>
</comment>
<keyword evidence="7 9" id="KW-0472">Membrane</keyword>